<evidence type="ECO:0000313" key="3">
    <source>
        <dbReference type="Proteomes" id="UP000053660"/>
    </source>
</evidence>
<sequence>MRAFFVLALILTAVGVTILPTLQLHHPDSSEPGHPHSSEEGIIRSRRFAHWGHGGHHWLPFGDMGWWGHGYGHHW</sequence>
<keyword evidence="3" id="KW-1185">Reference proteome</keyword>
<accession>A0A0B1SLN7</accession>
<dbReference type="AlphaFoldDB" id="A0A0B1SLN7"/>
<proteinExistence type="predicted"/>
<name>A0A0B1SLN7_OESDE</name>
<protein>
    <submittedName>
        <fullName evidence="2">Uncharacterized protein</fullName>
    </submittedName>
</protein>
<organism evidence="2 3">
    <name type="scientific">Oesophagostomum dentatum</name>
    <name type="common">Nodular worm</name>
    <dbReference type="NCBI Taxonomy" id="61180"/>
    <lineage>
        <taxon>Eukaryota</taxon>
        <taxon>Metazoa</taxon>
        <taxon>Ecdysozoa</taxon>
        <taxon>Nematoda</taxon>
        <taxon>Chromadorea</taxon>
        <taxon>Rhabditida</taxon>
        <taxon>Rhabditina</taxon>
        <taxon>Rhabditomorpha</taxon>
        <taxon>Strongyloidea</taxon>
        <taxon>Strongylidae</taxon>
        <taxon>Oesophagostomum</taxon>
    </lineage>
</organism>
<keyword evidence="1" id="KW-0732">Signal</keyword>
<gene>
    <name evidence="2" type="ORF">OESDEN_14040</name>
</gene>
<feature type="chain" id="PRO_5013334434" evidence="1">
    <location>
        <begin position="16"/>
        <end position="75"/>
    </location>
</feature>
<feature type="signal peptide" evidence="1">
    <location>
        <begin position="1"/>
        <end position="15"/>
    </location>
</feature>
<dbReference type="Proteomes" id="UP000053660">
    <property type="component" value="Unassembled WGS sequence"/>
</dbReference>
<evidence type="ECO:0000256" key="1">
    <source>
        <dbReference type="SAM" id="SignalP"/>
    </source>
</evidence>
<reference evidence="2 3" key="1">
    <citation type="submission" date="2014-03" db="EMBL/GenBank/DDBJ databases">
        <title>Draft genome of the hookworm Oesophagostomum dentatum.</title>
        <authorList>
            <person name="Mitreva M."/>
        </authorList>
    </citation>
    <scope>NUCLEOTIDE SEQUENCE [LARGE SCALE GENOMIC DNA]</scope>
    <source>
        <strain evidence="2 3">OD-Hann</strain>
    </source>
</reference>
<evidence type="ECO:0000313" key="2">
    <source>
        <dbReference type="EMBL" id="KHJ86218.1"/>
    </source>
</evidence>
<dbReference type="EMBL" id="KN561171">
    <property type="protein sequence ID" value="KHJ86218.1"/>
    <property type="molecule type" value="Genomic_DNA"/>
</dbReference>